<sequence>MMTRRLGRVAATTVATVLVAAGFATAAMASTLDTVKERGKLVCGVNQGLQGFAAPDAAGTWAGFDVDFCRAVAAAIFADPDKVDYVPLSAEERFPALADGRIDLLARNSTWTMGRETGLGLTFVGVTYYDGQGFLLSRSAGTFSSLELDGAKVCVLSGTTSEANLADYFTDNNMAYEAVLTDSPEATLTAYRSGDCNVVTSDMSQLYAQRLKLDDADEHLVLADAISKEPLGPVVRQDDARWATLVRWVYFAMLDAEELGIASDTVDAALASKKPDVRRFVGAEGGFGEQMGVADTWAVDVVRLVGNYGEIYERSLGEGSPLGIPRGMNQLWNRGGLQYAPPIR</sequence>
<feature type="chain" id="PRO_5011746475" evidence="5">
    <location>
        <begin position="27"/>
        <end position="344"/>
    </location>
</feature>
<proteinExistence type="inferred from homology"/>
<dbReference type="EMBL" id="FMXQ01000001">
    <property type="protein sequence ID" value="SDB08600.1"/>
    <property type="molecule type" value="Genomic_DNA"/>
</dbReference>
<dbReference type="InterPro" id="IPR051455">
    <property type="entry name" value="Bact_solute-bind_prot3"/>
</dbReference>
<evidence type="ECO:0000256" key="5">
    <source>
        <dbReference type="SAM" id="SignalP"/>
    </source>
</evidence>
<dbReference type="PROSITE" id="PS01039">
    <property type="entry name" value="SBP_BACTERIAL_3"/>
    <property type="match status" value="1"/>
</dbReference>
<feature type="signal peptide" evidence="5">
    <location>
        <begin position="1"/>
        <end position="26"/>
    </location>
</feature>
<dbReference type="Gene3D" id="3.40.190.10">
    <property type="entry name" value="Periplasmic binding protein-like II"/>
    <property type="match status" value="2"/>
</dbReference>
<gene>
    <name evidence="7" type="ORF">SAMN02982931_00737</name>
</gene>
<keyword evidence="2" id="KW-0813">Transport</keyword>
<evidence type="ECO:0000256" key="3">
    <source>
        <dbReference type="ARBA" id="ARBA00022729"/>
    </source>
</evidence>
<dbReference type="SUPFAM" id="SSF53850">
    <property type="entry name" value="Periplasmic binding protein-like II"/>
    <property type="match status" value="1"/>
</dbReference>
<dbReference type="InterPro" id="IPR001638">
    <property type="entry name" value="Solute-binding_3/MltF_N"/>
</dbReference>
<dbReference type="STRING" id="665467.SAMN02982931_00737"/>
<dbReference type="GO" id="GO:0006865">
    <property type="term" value="P:amino acid transport"/>
    <property type="evidence" value="ECO:0007669"/>
    <property type="project" value="TreeGrafter"/>
</dbReference>
<dbReference type="PANTHER" id="PTHR30085">
    <property type="entry name" value="AMINO ACID ABC TRANSPORTER PERMEASE"/>
    <property type="match status" value="1"/>
</dbReference>
<evidence type="ECO:0000256" key="4">
    <source>
        <dbReference type="RuleBase" id="RU003744"/>
    </source>
</evidence>
<evidence type="ECO:0000256" key="2">
    <source>
        <dbReference type="ARBA" id="ARBA00022448"/>
    </source>
</evidence>
<evidence type="ECO:0000313" key="8">
    <source>
        <dbReference type="Proteomes" id="UP000199071"/>
    </source>
</evidence>
<evidence type="ECO:0000256" key="1">
    <source>
        <dbReference type="ARBA" id="ARBA00010333"/>
    </source>
</evidence>
<dbReference type="Pfam" id="PF00497">
    <property type="entry name" value="SBP_bac_3"/>
    <property type="match status" value="1"/>
</dbReference>
<dbReference type="Proteomes" id="UP000199071">
    <property type="component" value="Unassembled WGS sequence"/>
</dbReference>
<protein>
    <submittedName>
        <fullName evidence="7">General L-amino acid transport system substrate-binding protein</fullName>
    </submittedName>
</protein>
<keyword evidence="3 5" id="KW-0732">Signal</keyword>
<dbReference type="PANTHER" id="PTHR30085:SF7">
    <property type="entry name" value="AMINO-ACID ABC TRANSPORTER-BINDING PROTEIN YHDW-RELATED"/>
    <property type="match status" value="1"/>
</dbReference>
<keyword evidence="8" id="KW-1185">Reference proteome</keyword>
<dbReference type="InterPro" id="IPR018313">
    <property type="entry name" value="SBP_3_CS"/>
</dbReference>
<accession>A0A1G6AJX4</accession>
<comment type="similarity">
    <text evidence="1 4">Belongs to the bacterial solute-binding protein 3 family.</text>
</comment>
<feature type="domain" description="Solute-binding protein family 3/N-terminal" evidence="6">
    <location>
        <begin position="40"/>
        <end position="269"/>
    </location>
</feature>
<dbReference type="CDD" id="cd13692">
    <property type="entry name" value="PBP2_BztA"/>
    <property type="match status" value="1"/>
</dbReference>
<evidence type="ECO:0000313" key="7">
    <source>
        <dbReference type="EMBL" id="SDB08600.1"/>
    </source>
</evidence>
<evidence type="ECO:0000259" key="6">
    <source>
        <dbReference type="SMART" id="SM00062"/>
    </source>
</evidence>
<dbReference type="SMART" id="SM00062">
    <property type="entry name" value="PBPb"/>
    <property type="match status" value="1"/>
</dbReference>
<name>A0A1G6AJX4_9HYPH</name>
<organism evidence="7 8">
    <name type="scientific">Bauldia litoralis</name>
    <dbReference type="NCBI Taxonomy" id="665467"/>
    <lineage>
        <taxon>Bacteria</taxon>
        <taxon>Pseudomonadati</taxon>
        <taxon>Pseudomonadota</taxon>
        <taxon>Alphaproteobacteria</taxon>
        <taxon>Hyphomicrobiales</taxon>
        <taxon>Kaistiaceae</taxon>
        <taxon>Bauldia</taxon>
    </lineage>
</organism>
<dbReference type="AlphaFoldDB" id="A0A1G6AJX4"/>
<reference evidence="7 8" key="1">
    <citation type="submission" date="2016-10" db="EMBL/GenBank/DDBJ databases">
        <authorList>
            <person name="de Groot N.N."/>
        </authorList>
    </citation>
    <scope>NUCLEOTIDE SEQUENCE [LARGE SCALE GENOMIC DNA]</scope>
    <source>
        <strain evidence="7 8">ATCC 35022</strain>
    </source>
</reference>